<sequence>MAFKTKQQLQSQDWIRSGENVIDETIANRPHDALADNTNNLDIRMSSVEDAPIAYPNITGELTSVGEWSLRVLDDQIWVDVFEFTNAILLSDIVDTTTFVTLLRDDLNPGNPYPVVPVALTFYEDPDDANLTVPGIGDKTNGVKSSGGWGSAWIGGGTATTLEDSSGNLAGADDLYNNGYVHLSRLDGTWEFKRITDFIAGVVTVEGWNGADPDNTTDEYWIIMDLVIGDVSINSAGNTVNGNADGFYGTSGSPTEPRPYLRFSHFIPSSVKYAFRYGVKRDISTLPPDALIKQSIAGVIEDANLISAIVDIKGASLETPVDDNKDLFNHEARIALHSHVDDPTPSAGFSRIAPPTANGINLDGQSLPVAPNLVVNGDFMLIEGVGQAVPQGWINNAGGTTIAANVNNAYPFLKLNTGAPAVWDIVSDPSYAIFTGTLVLGDELLLSVEYAQSANPGSPIEVGLRFYDIGRANFQDVVAFTITSGFGAVWDWYKLWGSVTVPATVTGTTTIEADVFIRNTGMGQTLDTQKFARLKVEWSRQTVYETTLPTPFNNFRTLVPIYDELRNARLSDTYGAFDNLKLRLDNTDSIVGIADADTVDSLHAVSFLRSDAPTTAAGIVLFTARPLLENNVYLEGHNAAQDTSYSLIGVDSSDQVLVGNPSLPLFLQTSARIEAGDSINVPLGKDYRINGGTGLQAQITPNTTHRGVVSGNPHVVTLADIGAAPSGEGVLNGNSHDHIGGDGALINTDALVDDAVTGAKIAVLTESLVLANNVTLLAKETGGGTQILAAVNDLNQLLLGDNNLPAIIRSSATVLSNRSLQVGVGEDFLIDAGASLKVHDHTVGKGGDLGANSVPTVAIEDLAVTTPKMDLVSARYIINGGQSITHQIYTVVDFKTKTFDDPGTDRVTIASPPDDQTNHWKFTADRDMKVRVNAAVQFETSSVWSAGEQIQLWIYKSDGPYSQLTRNELTSSPATWRASLNGCDIVSLLNEEWIDIRIYQNSGSTRIILASTTSNYVSIEEF</sequence>
<dbReference type="EMBL" id="LAZR01000051">
    <property type="protein sequence ID" value="KKN98634.1"/>
    <property type="molecule type" value="Genomic_DNA"/>
</dbReference>
<protein>
    <submittedName>
        <fullName evidence="1">Uncharacterized protein</fullName>
    </submittedName>
</protein>
<organism evidence="1">
    <name type="scientific">marine sediment metagenome</name>
    <dbReference type="NCBI Taxonomy" id="412755"/>
    <lineage>
        <taxon>unclassified sequences</taxon>
        <taxon>metagenomes</taxon>
        <taxon>ecological metagenomes</taxon>
    </lineage>
</organism>
<gene>
    <name evidence="1" type="ORF">LCGC14_0147460</name>
</gene>
<evidence type="ECO:0000313" key="1">
    <source>
        <dbReference type="EMBL" id="KKN98634.1"/>
    </source>
</evidence>
<name>A0A0F9V3Q9_9ZZZZ</name>
<reference evidence="1" key="1">
    <citation type="journal article" date="2015" name="Nature">
        <title>Complex archaea that bridge the gap between prokaryotes and eukaryotes.</title>
        <authorList>
            <person name="Spang A."/>
            <person name="Saw J.H."/>
            <person name="Jorgensen S.L."/>
            <person name="Zaremba-Niedzwiedzka K."/>
            <person name="Martijn J."/>
            <person name="Lind A.E."/>
            <person name="van Eijk R."/>
            <person name="Schleper C."/>
            <person name="Guy L."/>
            <person name="Ettema T.J."/>
        </authorList>
    </citation>
    <scope>NUCLEOTIDE SEQUENCE</scope>
</reference>
<proteinExistence type="predicted"/>
<dbReference type="AlphaFoldDB" id="A0A0F9V3Q9"/>
<accession>A0A0F9V3Q9</accession>
<comment type="caution">
    <text evidence="1">The sequence shown here is derived from an EMBL/GenBank/DDBJ whole genome shotgun (WGS) entry which is preliminary data.</text>
</comment>